<feature type="domain" description="1-deoxy-D-xylulose 5-phosphate reductoisomerase C-terminal" evidence="11">
    <location>
        <begin position="161"/>
        <end position="244"/>
    </location>
</feature>
<evidence type="ECO:0000256" key="5">
    <source>
        <dbReference type="ARBA" id="ARBA00023002"/>
    </source>
</evidence>
<evidence type="ECO:0000256" key="4">
    <source>
        <dbReference type="ARBA" id="ARBA00022857"/>
    </source>
</evidence>
<feature type="binding site" evidence="9">
    <location>
        <position position="236"/>
    </location>
    <ligand>
        <name>Mn(2+)</name>
        <dbReference type="ChEBI" id="CHEBI:29035"/>
    </ligand>
</feature>
<dbReference type="PANTHER" id="PTHR30525">
    <property type="entry name" value="1-DEOXY-D-XYLULOSE 5-PHOSPHATE REDUCTOISOMERASE"/>
    <property type="match status" value="1"/>
</dbReference>
<dbReference type="Pfam" id="PF13288">
    <property type="entry name" value="DXPR_C"/>
    <property type="match status" value="1"/>
</dbReference>
<comment type="catalytic activity">
    <reaction evidence="8">
        <text>2-C-methyl-D-erythritol 4-phosphate + NADP(+) = 1-deoxy-D-xylulose 5-phosphate + NADPH + H(+)</text>
        <dbReference type="Rhea" id="RHEA:13717"/>
        <dbReference type="ChEBI" id="CHEBI:15378"/>
        <dbReference type="ChEBI" id="CHEBI:57783"/>
        <dbReference type="ChEBI" id="CHEBI:57792"/>
        <dbReference type="ChEBI" id="CHEBI:58262"/>
        <dbReference type="ChEBI" id="CHEBI:58349"/>
        <dbReference type="EC" id="1.1.1.267"/>
    </reaction>
    <physiologicalReaction direction="right-to-left" evidence="8">
        <dbReference type="Rhea" id="RHEA:13719"/>
    </physiologicalReaction>
</comment>
<keyword evidence="5 9" id="KW-0560">Oxidoreductase</keyword>
<feature type="binding site" evidence="9">
    <location>
        <position position="233"/>
    </location>
    <ligand>
        <name>1-deoxy-D-xylulose 5-phosphate</name>
        <dbReference type="ChEBI" id="CHEBI:57792"/>
    </ligand>
</feature>
<comment type="similarity">
    <text evidence="2 9">Belongs to the DXR family.</text>
</comment>
<feature type="binding site" evidence="9">
    <location>
        <position position="232"/>
    </location>
    <ligand>
        <name>1-deoxy-D-xylulose 5-phosphate</name>
        <dbReference type="ChEBI" id="CHEBI:57792"/>
    </ligand>
</feature>
<feature type="binding site" evidence="9">
    <location>
        <position position="28"/>
    </location>
    <ligand>
        <name>NADPH</name>
        <dbReference type="ChEBI" id="CHEBI:57783"/>
    </ligand>
</feature>
<dbReference type="InterPro" id="IPR026877">
    <property type="entry name" value="DXPR_C"/>
</dbReference>
<dbReference type="Proteomes" id="UP000095200">
    <property type="component" value="Unassembled WGS sequence"/>
</dbReference>
<evidence type="ECO:0000256" key="7">
    <source>
        <dbReference type="ARBA" id="ARBA00023229"/>
    </source>
</evidence>
<evidence type="ECO:0000256" key="3">
    <source>
        <dbReference type="ARBA" id="ARBA00022723"/>
    </source>
</evidence>
<keyword evidence="4 9" id="KW-0521">NADP</keyword>
<keyword evidence="14" id="KW-1185">Reference proteome</keyword>
<dbReference type="InterPro" id="IPR036291">
    <property type="entry name" value="NAD(P)-bd_dom_sf"/>
</dbReference>
<feature type="binding site" evidence="9">
    <location>
        <position position="29"/>
    </location>
    <ligand>
        <name>NADPH</name>
        <dbReference type="ChEBI" id="CHEBI:57783"/>
    </ligand>
</feature>
<evidence type="ECO:0000256" key="9">
    <source>
        <dbReference type="HAMAP-Rule" id="MF_00183"/>
    </source>
</evidence>
<feature type="binding site" evidence="9">
    <location>
        <position position="191"/>
    </location>
    <ligand>
        <name>1-deoxy-D-xylulose 5-phosphate</name>
        <dbReference type="ChEBI" id="CHEBI:57792"/>
    </ligand>
</feature>
<keyword evidence="6 9" id="KW-0464">Manganese</keyword>
<feature type="binding site" evidence="9">
    <location>
        <position position="227"/>
    </location>
    <ligand>
        <name>1-deoxy-D-xylulose 5-phosphate</name>
        <dbReference type="ChEBI" id="CHEBI:57792"/>
    </ligand>
</feature>
<dbReference type="GO" id="GO:0051484">
    <property type="term" value="P:isopentenyl diphosphate biosynthetic process, methylerythritol 4-phosphate pathway involved in terpenoid biosynthetic process"/>
    <property type="evidence" value="ECO:0007669"/>
    <property type="project" value="UniProtKB-ARBA"/>
</dbReference>
<dbReference type="UniPathway" id="UPA00056">
    <property type="reaction ID" value="UER00092"/>
</dbReference>
<feature type="binding site" evidence="9">
    <location>
        <position position="27"/>
    </location>
    <ligand>
        <name>NADPH</name>
        <dbReference type="ChEBI" id="CHEBI:57783"/>
    </ligand>
</feature>
<feature type="binding site" evidence="9">
    <location>
        <position position="167"/>
    </location>
    <ligand>
        <name>1-deoxy-D-xylulose 5-phosphate</name>
        <dbReference type="ChEBI" id="CHEBI:57792"/>
    </ligand>
</feature>
<reference evidence="14" key="1">
    <citation type="submission" date="2016-06" db="EMBL/GenBank/DDBJ databases">
        <title>Draft genome sequence of Desulfoplanes formicivorans strain Pf12B.</title>
        <authorList>
            <person name="Watanabe M."/>
            <person name="Kojima H."/>
            <person name="Fukui M."/>
        </authorList>
    </citation>
    <scope>NUCLEOTIDE SEQUENCE [LARGE SCALE GENOMIC DNA]</scope>
    <source>
        <strain evidence="14">Pf12B</strain>
    </source>
</reference>
<feature type="binding site" evidence="9">
    <location>
        <position position="141"/>
    </location>
    <ligand>
        <name>NADPH</name>
        <dbReference type="ChEBI" id="CHEBI:57783"/>
    </ligand>
</feature>
<dbReference type="EC" id="1.1.1.267" evidence="9"/>
<sequence>MTYISSLAFPAHLVAGPRSVTILGSTGSIGTNALEVIARNPERFRITGLAGATNTSLLAKQATRFRPRRLGVLTTEKARELTALLPAGYSPEIVVGQEGYMAMAQDPDADMIVSAQVGAAGLAPTLTAAQAGKVLCLANKESLVLGGHLIRKACASTGSVILPVDSEHNAIFQALSGHDLHMVRRILLTASGGPFRTRSLSFLRTVTPEQALKHPNWSMGAKISIDSATLMNKGLEVIEAFHLFGTGPETIEVVVHPQSIVHSMVEYRDGSILAHMGVPDMKIPIGYCLTYPERIEHDLDHLDFATLGTLQFEKPRRETFRCLDLAFQALAAGPSHPVVLNAANEIAVQAFLDRQIPFLGIPALVEAALDQHTPRPLDSLEDILDLDASTRTFATHHIATSPGSPG</sequence>
<dbReference type="SUPFAM" id="SSF51735">
    <property type="entry name" value="NAD(P)-binding Rossmann-fold domains"/>
    <property type="match status" value="1"/>
</dbReference>
<dbReference type="RefSeq" id="WP_069857064.1">
    <property type="nucleotide sequence ID" value="NZ_BDFE01000004.1"/>
</dbReference>
<protein>
    <recommendedName>
        <fullName evidence="9">1-deoxy-D-xylulose 5-phosphate reductoisomerase</fullName>
        <shortName evidence="9">DXP reductoisomerase</shortName>
        <ecNumber evidence="9">1.1.1.267</ecNumber>
    </recommendedName>
    <alternativeName>
        <fullName evidence="9">1-deoxyxylulose-5-phosphate reductoisomerase</fullName>
    </alternativeName>
    <alternativeName>
        <fullName evidence="9">2-C-methyl-D-erythritol 4-phosphate synthase</fullName>
    </alternativeName>
</protein>
<feature type="domain" description="1-deoxy-D-xylulose 5-phosphate reductoisomerase N-terminal" evidence="10">
    <location>
        <begin position="20"/>
        <end position="147"/>
    </location>
</feature>
<dbReference type="Pfam" id="PF02670">
    <property type="entry name" value="DXP_reductoisom"/>
    <property type="match status" value="1"/>
</dbReference>
<evidence type="ECO:0000259" key="12">
    <source>
        <dbReference type="Pfam" id="PF13288"/>
    </source>
</evidence>
<evidence type="ECO:0000259" key="10">
    <source>
        <dbReference type="Pfam" id="PF02670"/>
    </source>
</evidence>
<dbReference type="GO" id="GO:0070402">
    <property type="term" value="F:NADPH binding"/>
    <property type="evidence" value="ECO:0007669"/>
    <property type="project" value="InterPro"/>
</dbReference>
<comment type="pathway">
    <text evidence="1 9">Isoprenoid biosynthesis; isopentenyl diphosphate biosynthesis via DXP pathway; isopentenyl diphosphate from 1-deoxy-D-xylulose 5-phosphate: step 1/6.</text>
</comment>
<evidence type="ECO:0000259" key="11">
    <source>
        <dbReference type="Pfam" id="PF08436"/>
    </source>
</evidence>
<dbReference type="GO" id="GO:0030145">
    <property type="term" value="F:manganese ion binding"/>
    <property type="evidence" value="ECO:0007669"/>
    <property type="project" value="TreeGrafter"/>
</dbReference>
<comment type="cofactor">
    <cofactor evidence="9">
        <name>Mg(2+)</name>
        <dbReference type="ChEBI" id="CHEBI:18420"/>
    </cofactor>
    <cofactor evidence="9">
        <name>Mn(2+)</name>
        <dbReference type="ChEBI" id="CHEBI:29035"/>
    </cofactor>
</comment>
<accession>A0A194AEE0</accession>
<evidence type="ECO:0000256" key="1">
    <source>
        <dbReference type="ARBA" id="ARBA00005094"/>
    </source>
</evidence>
<feature type="binding site" evidence="9">
    <location>
        <position position="167"/>
    </location>
    <ligand>
        <name>Mn(2+)</name>
        <dbReference type="ChEBI" id="CHEBI:29035"/>
    </ligand>
</feature>
<dbReference type="PIRSF" id="PIRSF006205">
    <property type="entry name" value="Dxp_reductismrs"/>
    <property type="match status" value="1"/>
</dbReference>
<feature type="binding site" evidence="9">
    <location>
        <position position="236"/>
    </location>
    <ligand>
        <name>1-deoxy-D-xylulose 5-phosphate</name>
        <dbReference type="ChEBI" id="CHEBI:57792"/>
    </ligand>
</feature>
<dbReference type="GO" id="GO:0016853">
    <property type="term" value="F:isomerase activity"/>
    <property type="evidence" value="ECO:0007669"/>
    <property type="project" value="UniProtKB-KW"/>
</dbReference>
<dbReference type="HAMAP" id="MF_00183">
    <property type="entry name" value="DXP_reductoisom"/>
    <property type="match status" value="1"/>
</dbReference>
<keyword evidence="3 9" id="KW-0479">Metal-binding</keyword>
<feature type="binding site" evidence="9">
    <location>
        <position position="54"/>
    </location>
    <ligand>
        <name>NADPH</name>
        <dbReference type="ChEBI" id="CHEBI:57783"/>
    </ligand>
</feature>
<feature type="binding site" evidence="9">
    <location>
        <position position="26"/>
    </location>
    <ligand>
        <name>NADPH</name>
        <dbReference type="ChEBI" id="CHEBI:57783"/>
    </ligand>
</feature>
<feature type="binding site" evidence="9">
    <location>
        <position position="214"/>
    </location>
    <ligand>
        <name>1-deoxy-D-xylulose 5-phosphate</name>
        <dbReference type="ChEBI" id="CHEBI:57792"/>
    </ligand>
</feature>
<dbReference type="InterPro" id="IPR003821">
    <property type="entry name" value="DXP_reductoisomerase"/>
</dbReference>
<dbReference type="SUPFAM" id="SSF55347">
    <property type="entry name" value="Glyceraldehyde-3-phosphate dehydrogenase-like, C-terminal domain"/>
    <property type="match status" value="1"/>
</dbReference>
<feature type="binding site" evidence="9">
    <location>
        <position position="165"/>
    </location>
    <ligand>
        <name>Mn(2+)</name>
        <dbReference type="ChEBI" id="CHEBI:29035"/>
    </ligand>
</feature>
<name>A0A194AEE0_9BACT</name>
<proteinExistence type="inferred from homology"/>
<feature type="domain" description="DXP reductoisomerase C-terminal" evidence="12">
    <location>
        <begin position="276"/>
        <end position="392"/>
    </location>
</feature>
<dbReference type="EMBL" id="BDFE01000004">
    <property type="protein sequence ID" value="GAU07570.1"/>
    <property type="molecule type" value="Genomic_DNA"/>
</dbReference>
<keyword evidence="7 9" id="KW-0414">Isoprene biosynthesis</keyword>
<dbReference type="GO" id="GO:0030604">
    <property type="term" value="F:1-deoxy-D-xylulose-5-phosphate reductoisomerase activity"/>
    <property type="evidence" value="ECO:0007669"/>
    <property type="project" value="UniProtKB-UniRule"/>
</dbReference>
<comment type="caution">
    <text evidence="9">Lacks conserved residue(s) required for the propagation of feature annotation.</text>
</comment>
<dbReference type="Pfam" id="PF08436">
    <property type="entry name" value="DXP_redisom_C"/>
    <property type="match status" value="1"/>
</dbReference>
<dbReference type="NCBIfam" id="TIGR00243">
    <property type="entry name" value="Dxr"/>
    <property type="match status" value="1"/>
</dbReference>
<feature type="binding site" evidence="9">
    <location>
        <position position="52"/>
    </location>
    <ligand>
        <name>NADPH</name>
        <dbReference type="ChEBI" id="CHEBI:57783"/>
    </ligand>
</feature>
<dbReference type="NCBIfam" id="NF009114">
    <property type="entry name" value="PRK12464.1"/>
    <property type="match status" value="1"/>
</dbReference>
<evidence type="ECO:0000256" key="8">
    <source>
        <dbReference type="ARBA" id="ARBA00048543"/>
    </source>
</evidence>
<evidence type="ECO:0000313" key="13">
    <source>
        <dbReference type="EMBL" id="GAU07570.1"/>
    </source>
</evidence>
<evidence type="ECO:0000256" key="6">
    <source>
        <dbReference type="ARBA" id="ARBA00023211"/>
    </source>
</evidence>
<dbReference type="OrthoDB" id="9806546at2"/>
<dbReference type="Gene3D" id="1.10.1740.10">
    <property type="match status" value="1"/>
</dbReference>
<dbReference type="FunFam" id="3.40.50.720:FF:000045">
    <property type="entry name" value="1-deoxy-D-xylulose 5-phosphate reductoisomerase"/>
    <property type="match status" value="1"/>
</dbReference>
<evidence type="ECO:0000313" key="14">
    <source>
        <dbReference type="Proteomes" id="UP000095200"/>
    </source>
</evidence>
<dbReference type="Gene3D" id="3.40.50.720">
    <property type="entry name" value="NAD(P)-binding Rossmann-like Domain"/>
    <property type="match status" value="1"/>
</dbReference>
<feature type="binding site" evidence="9">
    <location>
        <position position="139"/>
    </location>
    <ligand>
        <name>NADPH</name>
        <dbReference type="ChEBI" id="CHEBI:57783"/>
    </ligand>
</feature>
<gene>
    <name evidence="9" type="primary">dxr</name>
    <name evidence="13" type="ORF">DPF_0260</name>
</gene>
<keyword evidence="9" id="KW-0460">Magnesium</keyword>
<comment type="function">
    <text evidence="9">Catalyzes the NADPH-dependent rearrangement and reduction of 1-deoxy-D-xylulose-5-phosphate (DXP) to 2-C-methyl-D-erythritol 4-phosphate (MEP).</text>
</comment>
<dbReference type="STRING" id="1592317.DPF_0260"/>
<feature type="binding site" evidence="9">
    <location>
        <position position="166"/>
    </location>
    <ligand>
        <name>1-deoxy-D-xylulose 5-phosphate</name>
        <dbReference type="ChEBI" id="CHEBI:57792"/>
    </ligand>
</feature>
<feature type="binding site" evidence="9">
    <location>
        <position position="140"/>
    </location>
    <ligand>
        <name>1-deoxy-D-xylulose 5-phosphate</name>
        <dbReference type="ChEBI" id="CHEBI:57792"/>
    </ligand>
</feature>
<dbReference type="InterPro" id="IPR036169">
    <property type="entry name" value="DXPR_C_sf"/>
</dbReference>
<dbReference type="PANTHER" id="PTHR30525:SF0">
    <property type="entry name" value="1-DEOXY-D-XYLULOSE 5-PHOSPHATE REDUCTOISOMERASE, CHLOROPLASTIC"/>
    <property type="match status" value="1"/>
</dbReference>
<dbReference type="InterPro" id="IPR013512">
    <property type="entry name" value="DXP_reductoisomerase_N"/>
</dbReference>
<feature type="binding site" evidence="9">
    <location>
        <position position="220"/>
    </location>
    <ligand>
        <name>NADPH</name>
        <dbReference type="ChEBI" id="CHEBI:57783"/>
    </ligand>
</feature>
<dbReference type="InterPro" id="IPR013644">
    <property type="entry name" value="DXP_reductoisomerase_C"/>
</dbReference>
<keyword evidence="13" id="KW-0413">Isomerase</keyword>
<evidence type="ECO:0000256" key="2">
    <source>
        <dbReference type="ARBA" id="ARBA00006825"/>
    </source>
</evidence>
<comment type="caution">
    <text evidence="13">The sequence shown here is derived from an EMBL/GenBank/DDBJ whole genome shotgun (WGS) entry which is preliminary data.</text>
</comment>
<dbReference type="SUPFAM" id="SSF69055">
    <property type="entry name" value="1-deoxy-D-xylulose-5-phosphate reductoisomerase, C-terminal domain"/>
    <property type="match status" value="1"/>
</dbReference>
<dbReference type="AlphaFoldDB" id="A0A194AEE0"/>
<organism evidence="13 14">
    <name type="scientific">Desulfoplanes formicivorans</name>
    <dbReference type="NCBI Taxonomy" id="1592317"/>
    <lineage>
        <taxon>Bacteria</taxon>
        <taxon>Pseudomonadati</taxon>
        <taxon>Thermodesulfobacteriota</taxon>
        <taxon>Desulfovibrionia</taxon>
        <taxon>Desulfovibrionales</taxon>
        <taxon>Desulfoplanaceae</taxon>
        <taxon>Desulfoplanes</taxon>
    </lineage>
</organism>